<dbReference type="FunFam" id="3.20.20.10:FF:000002">
    <property type="entry name" value="Alanine racemase"/>
    <property type="match status" value="1"/>
</dbReference>
<dbReference type="InterPro" id="IPR009006">
    <property type="entry name" value="Ala_racemase/Decarboxylase_C"/>
</dbReference>
<dbReference type="GO" id="GO:0009252">
    <property type="term" value="P:peptidoglycan biosynthetic process"/>
    <property type="evidence" value="ECO:0007669"/>
    <property type="project" value="TreeGrafter"/>
</dbReference>
<dbReference type="EC" id="5.1.1.1" evidence="5"/>
<feature type="binding site" evidence="5 7">
    <location>
        <position position="135"/>
    </location>
    <ligand>
        <name>substrate</name>
    </ligand>
</feature>
<dbReference type="GO" id="GO:0008784">
    <property type="term" value="F:alanine racemase activity"/>
    <property type="evidence" value="ECO:0007669"/>
    <property type="project" value="UniProtKB-UniRule"/>
</dbReference>
<evidence type="ECO:0000256" key="4">
    <source>
        <dbReference type="ARBA" id="ARBA00023235"/>
    </source>
</evidence>
<dbReference type="PANTHER" id="PTHR30511">
    <property type="entry name" value="ALANINE RACEMASE"/>
    <property type="match status" value="1"/>
</dbReference>
<dbReference type="GO" id="GO:0005829">
    <property type="term" value="C:cytosol"/>
    <property type="evidence" value="ECO:0007669"/>
    <property type="project" value="TreeGrafter"/>
</dbReference>
<dbReference type="PANTHER" id="PTHR30511:SF0">
    <property type="entry name" value="ALANINE RACEMASE, CATABOLIC-RELATED"/>
    <property type="match status" value="1"/>
</dbReference>
<keyword evidence="4 5" id="KW-0413">Isomerase</keyword>
<dbReference type="InterPro" id="IPR011079">
    <property type="entry name" value="Ala_racemase_C"/>
</dbReference>
<dbReference type="NCBIfam" id="TIGR00492">
    <property type="entry name" value="alr"/>
    <property type="match status" value="1"/>
</dbReference>
<keyword evidence="3 5" id="KW-0663">Pyridoxal phosphate</keyword>
<dbReference type="Gene3D" id="3.20.20.10">
    <property type="entry name" value="Alanine racemase"/>
    <property type="match status" value="1"/>
</dbReference>
<evidence type="ECO:0000256" key="1">
    <source>
        <dbReference type="ARBA" id="ARBA00000316"/>
    </source>
</evidence>
<evidence type="ECO:0000259" key="8">
    <source>
        <dbReference type="SMART" id="SM01005"/>
    </source>
</evidence>
<sequence length="387" mass="43446">MTQYRRVYAQIDLDAIRHNIKEIRKKVGKETKIMLVIKADGYGHGSVAVAQALQEQVEAFCVATIEEGILLRNRGITKTILILGYTAKEQYPQLIQYDLAQTVFEYEMAEGISRLAVAMNQQGKIHIAIETGMNRIGFFDNEESIQVIKEIGKLPMIQMEGIFTHFACADEADKTSAMCQLKRYETFIDKLEEEGIYIPIKHIANSAAILDLNMAKLNMVRSGIITYGLYPSNEVKRDEIRLKPAMELKSHVVYVKTVKEGEGVSYGSTYVTEKETKIATISIGYADGYPRALSSRGRVLIRGQYAPIIGRVCMDQMMVDVTQVQGVKEGDVVTLVGRDGENCITAEEIASYMNTINYEFICGLGRRVSRVYLENGEIIKIADYLTD</sequence>
<evidence type="ECO:0000256" key="6">
    <source>
        <dbReference type="PIRSR" id="PIRSR600821-50"/>
    </source>
</evidence>
<comment type="catalytic activity">
    <reaction evidence="1 5">
        <text>L-alanine = D-alanine</text>
        <dbReference type="Rhea" id="RHEA:20249"/>
        <dbReference type="ChEBI" id="CHEBI:57416"/>
        <dbReference type="ChEBI" id="CHEBI:57972"/>
        <dbReference type="EC" id="5.1.1.1"/>
    </reaction>
</comment>
<dbReference type="SUPFAM" id="SSF50621">
    <property type="entry name" value="Alanine racemase C-terminal domain-like"/>
    <property type="match status" value="1"/>
</dbReference>
<dbReference type="PRINTS" id="PR00992">
    <property type="entry name" value="ALARACEMASE"/>
</dbReference>
<name>A0A9D9N7I9_9FIRM</name>
<comment type="function">
    <text evidence="5">Catalyzes the interconversion of L-alanine and D-alanine. May also act on other amino acids.</text>
</comment>
<dbReference type="Gene3D" id="2.40.37.10">
    <property type="entry name" value="Lyase, Ornithine Decarboxylase, Chain A, domain 1"/>
    <property type="match status" value="1"/>
</dbReference>
<dbReference type="CDD" id="cd00430">
    <property type="entry name" value="PLPDE_III_AR"/>
    <property type="match status" value="1"/>
</dbReference>
<gene>
    <name evidence="9" type="primary">alr</name>
    <name evidence="9" type="ORF">IAC13_04645</name>
</gene>
<dbReference type="GO" id="GO:0030632">
    <property type="term" value="P:D-alanine biosynthetic process"/>
    <property type="evidence" value="ECO:0007669"/>
    <property type="project" value="UniProtKB-UniRule"/>
</dbReference>
<evidence type="ECO:0000313" key="9">
    <source>
        <dbReference type="EMBL" id="MBO8463203.1"/>
    </source>
</evidence>
<dbReference type="HAMAP" id="MF_01201">
    <property type="entry name" value="Ala_racemase"/>
    <property type="match status" value="1"/>
</dbReference>
<proteinExistence type="inferred from homology"/>
<dbReference type="EMBL" id="JADIML010000131">
    <property type="protein sequence ID" value="MBO8463203.1"/>
    <property type="molecule type" value="Genomic_DNA"/>
</dbReference>
<evidence type="ECO:0000256" key="2">
    <source>
        <dbReference type="ARBA" id="ARBA00001933"/>
    </source>
</evidence>
<comment type="similarity">
    <text evidence="5">Belongs to the alanine racemase family.</text>
</comment>
<evidence type="ECO:0000256" key="3">
    <source>
        <dbReference type="ARBA" id="ARBA00022898"/>
    </source>
</evidence>
<dbReference type="FunFam" id="2.40.37.10:FF:000006">
    <property type="entry name" value="Alanine racemase"/>
    <property type="match status" value="1"/>
</dbReference>
<feature type="active site" description="Proton acceptor; specific for D-alanine" evidence="5">
    <location>
        <position position="38"/>
    </location>
</feature>
<dbReference type="PROSITE" id="PS00395">
    <property type="entry name" value="ALANINE_RACEMASE"/>
    <property type="match status" value="1"/>
</dbReference>
<dbReference type="SUPFAM" id="SSF51419">
    <property type="entry name" value="PLP-binding barrel"/>
    <property type="match status" value="1"/>
</dbReference>
<accession>A0A9D9N7I9</accession>
<dbReference type="Pfam" id="PF01168">
    <property type="entry name" value="Ala_racemase_N"/>
    <property type="match status" value="1"/>
</dbReference>
<feature type="modified residue" description="N6-(pyridoxal phosphate)lysine" evidence="5 6">
    <location>
        <position position="38"/>
    </location>
</feature>
<feature type="binding site" evidence="5 7">
    <location>
        <position position="314"/>
    </location>
    <ligand>
        <name>substrate</name>
    </ligand>
</feature>
<organism evidence="9 10">
    <name type="scientific">Candidatus Scybalomonas excrementavium</name>
    <dbReference type="NCBI Taxonomy" id="2840943"/>
    <lineage>
        <taxon>Bacteria</taxon>
        <taxon>Bacillati</taxon>
        <taxon>Bacillota</taxon>
        <taxon>Clostridia</taxon>
        <taxon>Lachnospirales</taxon>
        <taxon>Lachnospiraceae</taxon>
        <taxon>Lachnospiraceae incertae sedis</taxon>
        <taxon>Candidatus Scybalomonas</taxon>
    </lineage>
</organism>
<dbReference type="InterPro" id="IPR000821">
    <property type="entry name" value="Ala_racemase"/>
</dbReference>
<dbReference type="SMART" id="SM01005">
    <property type="entry name" value="Ala_racemase_C"/>
    <property type="match status" value="1"/>
</dbReference>
<comment type="pathway">
    <text evidence="5">Amino-acid biosynthesis; D-alanine biosynthesis; D-alanine from L-alanine: step 1/1.</text>
</comment>
<comment type="caution">
    <text evidence="9">The sequence shown here is derived from an EMBL/GenBank/DDBJ whole genome shotgun (WGS) entry which is preliminary data.</text>
</comment>
<comment type="cofactor">
    <cofactor evidence="2 5 6">
        <name>pyridoxal 5'-phosphate</name>
        <dbReference type="ChEBI" id="CHEBI:597326"/>
    </cofactor>
</comment>
<dbReference type="AlphaFoldDB" id="A0A9D9N7I9"/>
<reference evidence="9" key="1">
    <citation type="submission" date="2020-10" db="EMBL/GenBank/DDBJ databases">
        <authorList>
            <person name="Gilroy R."/>
        </authorList>
    </citation>
    <scope>NUCLEOTIDE SEQUENCE</scope>
    <source>
        <strain evidence="9">E3-2379</strain>
    </source>
</reference>
<evidence type="ECO:0000256" key="7">
    <source>
        <dbReference type="PIRSR" id="PIRSR600821-52"/>
    </source>
</evidence>
<dbReference type="GO" id="GO:0030170">
    <property type="term" value="F:pyridoxal phosphate binding"/>
    <property type="evidence" value="ECO:0007669"/>
    <property type="project" value="UniProtKB-UniRule"/>
</dbReference>
<dbReference type="InterPro" id="IPR001608">
    <property type="entry name" value="Ala_racemase_N"/>
</dbReference>
<dbReference type="InterPro" id="IPR020622">
    <property type="entry name" value="Ala_racemase_pyridoxalP-BS"/>
</dbReference>
<dbReference type="Proteomes" id="UP000823618">
    <property type="component" value="Unassembled WGS sequence"/>
</dbReference>
<dbReference type="InterPro" id="IPR029066">
    <property type="entry name" value="PLP-binding_barrel"/>
</dbReference>
<reference evidence="9" key="2">
    <citation type="journal article" date="2021" name="PeerJ">
        <title>Extensive microbial diversity within the chicken gut microbiome revealed by metagenomics and culture.</title>
        <authorList>
            <person name="Gilroy R."/>
            <person name="Ravi A."/>
            <person name="Getino M."/>
            <person name="Pursley I."/>
            <person name="Horton D.L."/>
            <person name="Alikhan N.F."/>
            <person name="Baker D."/>
            <person name="Gharbi K."/>
            <person name="Hall N."/>
            <person name="Watson M."/>
            <person name="Adriaenssens E.M."/>
            <person name="Foster-Nyarko E."/>
            <person name="Jarju S."/>
            <person name="Secka A."/>
            <person name="Antonio M."/>
            <person name="Oren A."/>
            <person name="Chaudhuri R.R."/>
            <person name="La Ragione R."/>
            <person name="Hildebrand F."/>
            <person name="Pallen M.J."/>
        </authorList>
    </citation>
    <scope>NUCLEOTIDE SEQUENCE</scope>
    <source>
        <strain evidence="9">E3-2379</strain>
    </source>
</reference>
<evidence type="ECO:0000256" key="5">
    <source>
        <dbReference type="HAMAP-Rule" id="MF_01201"/>
    </source>
</evidence>
<protein>
    <recommendedName>
        <fullName evidence="5">Alanine racemase</fullName>
        <ecNumber evidence="5">5.1.1.1</ecNumber>
    </recommendedName>
</protein>
<dbReference type="Pfam" id="PF00842">
    <property type="entry name" value="Ala_racemase_C"/>
    <property type="match status" value="1"/>
</dbReference>
<evidence type="ECO:0000313" key="10">
    <source>
        <dbReference type="Proteomes" id="UP000823618"/>
    </source>
</evidence>
<feature type="domain" description="Alanine racemase C-terminal" evidence="8">
    <location>
        <begin position="245"/>
        <end position="373"/>
    </location>
</feature>
<feature type="active site" description="Proton acceptor; specific for L-alanine" evidence="5">
    <location>
        <position position="266"/>
    </location>
</feature>